<dbReference type="HAMAP" id="MF_00984">
    <property type="entry name" value="SSB"/>
    <property type="match status" value="1"/>
</dbReference>
<dbReference type="PANTHER" id="PTHR10302">
    <property type="entry name" value="SINGLE-STRANDED DNA-BINDING PROTEIN"/>
    <property type="match status" value="1"/>
</dbReference>
<accession>A0A4R6TZ70</accession>
<gene>
    <name evidence="4" type="ORF">EV213_12025</name>
</gene>
<dbReference type="SUPFAM" id="SSF50249">
    <property type="entry name" value="Nucleic acid-binding proteins"/>
    <property type="match status" value="1"/>
</dbReference>
<dbReference type="AlphaFoldDB" id="A0A4R6TZ70"/>
<dbReference type="GO" id="GO:0003697">
    <property type="term" value="F:single-stranded DNA binding"/>
    <property type="evidence" value="ECO:0007669"/>
    <property type="project" value="UniProtKB-UniRule"/>
</dbReference>
<evidence type="ECO:0000313" key="5">
    <source>
        <dbReference type="Proteomes" id="UP000295632"/>
    </source>
</evidence>
<dbReference type="CDD" id="cd04496">
    <property type="entry name" value="SSB_OBF"/>
    <property type="match status" value="1"/>
</dbReference>
<dbReference type="InterPro" id="IPR012340">
    <property type="entry name" value="NA-bd_OB-fold"/>
</dbReference>
<name>A0A4R6TZ70_9BACI</name>
<evidence type="ECO:0000256" key="2">
    <source>
        <dbReference type="HAMAP-Rule" id="MF_00984"/>
    </source>
</evidence>
<organism evidence="4 5">
    <name type="scientific">Aureibacillus halotolerans</name>
    <dbReference type="NCBI Taxonomy" id="1508390"/>
    <lineage>
        <taxon>Bacteria</taxon>
        <taxon>Bacillati</taxon>
        <taxon>Bacillota</taxon>
        <taxon>Bacilli</taxon>
        <taxon>Bacillales</taxon>
        <taxon>Bacillaceae</taxon>
        <taxon>Aureibacillus</taxon>
    </lineage>
</organism>
<comment type="subunit">
    <text evidence="2">Homotetramer.</text>
</comment>
<dbReference type="NCBIfam" id="TIGR00621">
    <property type="entry name" value="ssb"/>
    <property type="match status" value="1"/>
</dbReference>
<proteinExistence type="inferred from homology"/>
<dbReference type="PIRSF" id="PIRSF002070">
    <property type="entry name" value="SSB"/>
    <property type="match status" value="1"/>
</dbReference>
<protein>
    <recommendedName>
        <fullName evidence="2 3">Single-stranded DNA-binding protein</fullName>
        <shortName evidence="2">SSB</shortName>
    </recommendedName>
</protein>
<evidence type="ECO:0000256" key="1">
    <source>
        <dbReference type="ARBA" id="ARBA00023125"/>
    </source>
</evidence>
<comment type="caution">
    <text evidence="4">The sequence shown here is derived from an EMBL/GenBank/DDBJ whole genome shotgun (WGS) entry which is preliminary data.</text>
</comment>
<dbReference type="Pfam" id="PF00436">
    <property type="entry name" value="SSB"/>
    <property type="match status" value="1"/>
</dbReference>
<dbReference type="OrthoDB" id="9809878at2"/>
<dbReference type="InterPro" id="IPR000424">
    <property type="entry name" value="Primosome_PriB/ssb"/>
</dbReference>
<dbReference type="PANTHER" id="PTHR10302:SF27">
    <property type="entry name" value="SINGLE-STRANDED DNA-BINDING PROTEIN"/>
    <property type="match status" value="1"/>
</dbReference>
<dbReference type="GO" id="GO:0006260">
    <property type="term" value="P:DNA replication"/>
    <property type="evidence" value="ECO:0007669"/>
    <property type="project" value="InterPro"/>
</dbReference>
<evidence type="ECO:0000256" key="3">
    <source>
        <dbReference type="PIRNR" id="PIRNR002070"/>
    </source>
</evidence>
<keyword evidence="1 2" id="KW-0238">DNA-binding</keyword>
<dbReference type="Proteomes" id="UP000295632">
    <property type="component" value="Unassembled WGS sequence"/>
</dbReference>
<dbReference type="PROSITE" id="PS50935">
    <property type="entry name" value="SSB"/>
    <property type="match status" value="1"/>
</dbReference>
<dbReference type="GO" id="GO:0009295">
    <property type="term" value="C:nucleoid"/>
    <property type="evidence" value="ECO:0007669"/>
    <property type="project" value="TreeGrafter"/>
</dbReference>
<dbReference type="Gene3D" id="2.40.50.140">
    <property type="entry name" value="Nucleic acid-binding proteins"/>
    <property type="match status" value="1"/>
</dbReference>
<keyword evidence="5" id="KW-1185">Reference proteome</keyword>
<dbReference type="EMBL" id="SNYJ01000020">
    <property type="protein sequence ID" value="TDQ36094.1"/>
    <property type="molecule type" value="Genomic_DNA"/>
</dbReference>
<comment type="caution">
    <text evidence="2">Lacks conserved residue(s) required for the propagation of feature annotation.</text>
</comment>
<evidence type="ECO:0000313" key="4">
    <source>
        <dbReference type="EMBL" id="TDQ36094.1"/>
    </source>
</evidence>
<reference evidence="4 5" key="1">
    <citation type="submission" date="2019-03" db="EMBL/GenBank/DDBJ databases">
        <title>Genomic Encyclopedia of Type Strains, Phase IV (KMG-IV): sequencing the most valuable type-strain genomes for metagenomic binning, comparative biology and taxonomic classification.</title>
        <authorList>
            <person name="Goeker M."/>
        </authorList>
    </citation>
    <scope>NUCLEOTIDE SEQUENCE [LARGE SCALE GENOMIC DNA]</scope>
    <source>
        <strain evidence="4 5">DSM 28697</strain>
    </source>
</reference>
<dbReference type="InterPro" id="IPR011344">
    <property type="entry name" value="ssDNA-bd"/>
</dbReference>
<sequence length="120" mass="13591">MNQILLIGRMTRSPELRYTSSDGVAVANFTLAVNRPFKNNKGEYDADFMSCTAWRTLAETTAEFCTKGSLVAVTGRLQNDSYENEEGKKVFQLEIIANSVQFLEPKNYRKKNEEVKKVVS</sequence>